<feature type="domain" description="Formyl transferase N-terminal" evidence="5">
    <location>
        <begin position="4"/>
        <end position="181"/>
    </location>
</feature>
<evidence type="ECO:0000256" key="2">
    <source>
        <dbReference type="ARBA" id="ARBA00012254"/>
    </source>
</evidence>
<dbReference type="CDD" id="cd08645">
    <property type="entry name" value="FMT_core_GART"/>
    <property type="match status" value="1"/>
</dbReference>
<comment type="pathway">
    <text evidence="1">Purine metabolism; IMP biosynthesis via de novo pathway; N(2)-formyl-N(1)-(5-phospho-D-ribosyl)glycinamide from N(1)-(5-phospho-D-ribosyl)glycinamide (10-formyl THF route): step 1/1.</text>
</comment>
<dbReference type="GO" id="GO:0004644">
    <property type="term" value="F:phosphoribosylglycinamide formyltransferase activity"/>
    <property type="evidence" value="ECO:0007669"/>
    <property type="project" value="UniProtKB-EC"/>
</dbReference>
<sequence length="195" mass="21103">MLSVVVLISGSGSNLLALLKATKHPLFPARVLAVGSDKPASGLEHADLYGVPTFVVEEKHFDDRDKWANKLAENISHFDPDLIVLAGFMKVLPKSFVAKFSPRIINIHPALLPSFPGAHAVRDALAAGARETGATVHIVDEGVDTGPILAQEKVTVFPADDEKILHERIKLVEHKLLIETVKFLASKQLEPSKVG</sequence>
<evidence type="ECO:0000259" key="5">
    <source>
        <dbReference type="Pfam" id="PF00551"/>
    </source>
</evidence>
<reference evidence="6" key="1">
    <citation type="submission" date="2020-05" db="EMBL/GenBank/DDBJ databases">
        <authorList>
            <person name="Chiriac C."/>
            <person name="Salcher M."/>
            <person name="Ghai R."/>
            <person name="Kavagutti S V."/>
        </authorList>
    </citation>
    <scope>NUCLEOTIDE SEQUENCE</scope>
</reference>
<dbReference type="AlphaFoldDB" id="A0A6J6CRT9"/>
<dbReference type="HAMAP" id="MF_01930">
    <property type="entry name" value="PurN"/>
    <property type="match status" value="1"/>
</dbReference>
<evidence type="ECO:0000256" key="3">
    <source>
        <dbReference type="ARBA" id="ARBA00022679"/>
    </source>
</evidence>
<dbReference type="SUPFAM" id="SSF53328">
    <property type="entry name" value="Formyltransferase"/>
    <property type="match status" value="1"/>
</dbReference>
<proteinExistence type="inferred from homology"/>
<gene>
    <name evidence="6" type="ORF">UFOPK1581_00371</name>
</gene>
<dbReference type="PANTHER" id="PTHR43369:SF2">
    <property type="entry name" value="PHOSPHORIBOSYLGLYCINAMIDE FORMYLTRANSFERASE"/>
    <property type="match status" value="1"/>
</dbReference>
<evidence type="ECO:0000256" key="1">
    <source>
        <dbReference type="ARBA" id="ARBA00005054"/>
    </source>
</evidence>
<accession>A0A6J6CRT9</accession>
<dbReference type="InterPro" id="IPR036477">
    <property type="entry name" value="Formyl_transf_N_sf"/>
</dbReference>
<dbReference type="Gene3D" id="3.40.50.170">
    <property type="entry name" value="Formyl transferase, N-terminal domain"/>
    <property type="match status" value="1"/>
</dbReference>
<dbReference type="InterPro" id="IPR002376">
    <property type="entry name" value="Formyl_transf_N"/>
</dbReference>
<dbReference type="NCBIfam" id="TIGR00639">
    <property type="entry name" value="PurN"/>
    <property type="match status" value="1"/>
</dbReference>
<dbReference type="GO" id="GO:0005829">
    <property type="term" value="C:cytosol"/>
    <property type="evidence" value="ECO:0007669"/>
    <property type="project" value="TreeGrafter"/>
</dbReference>
<evidence type="ECO:0000256" key="4">
    <source>
        <dbReference type="ARBA" id="ARBA00022755"/>
    </source>
</evidence>
<keyword evidence="3" id="KW-0808">Transferase</keyword>
<name>A0A6J6CRT9_9ZZZZ</name>
<dbReference type="EC" id="2.1.2.2" evidence="2"/>
<dbReference type="PANTHER" id="PTHR43369">
    <property type="entry name" value="PHOSPHORIBOSYLGLYCINAMIDE FORMYLTRANSFERASE"/>
    <property type="match status" value="1"/>
</dbReference>
<keyword evidence="4" id="KW-0658">Purine biosynthesis</keyword>
<dbReference type="EMBL" id="CAEZTB010000045">
    <property type="protein sequence ID" value="CAB4554202.1"/>
    <property type="molecule type" value="Genomic_DNA"/>
</dbReference>
<protein>
    <recommendedName>
        <fullName evidence="2">phosphoribosylglycinamide formyltransferase 1</fullName>
        <ecNumber evidence="2">2.1.2.2</ecNumber>
    </recommendedName>
</protein>
<dbReference type="GO" id="GO:0006189">
    <property type="term" value="P:'de novo' IMP biosynthetic process"/>
    <property type="evidence" value="ECO:0007669"/>
    <property type="project" value="InterPro"/>
</dbReference>
<dbReference type="InterPro" id="IPR004607">
    <property type="entry name" value="GART"/>
</dbReference>
<evidence type="ECO:0000313" key="6">
    <source>
        <dbReference type="EMBL" id="CAB4554202.1"/>
    </source>
</evidence>
<dbReference type="Pfam" id="PF00551">
    <property type="entry name" value="Formyl_trans_N"/>
    <property type="match status" value="1"/>
</dbReference>
<organism evidence="6">
    <name type="scientific">freshwater metagenome</name>
    <dbReference type="NCBI Taxonomy" id="449393"/>
    <lineage>
        <taxon>unclassified sequences</taxon>
        <taxon>metagenomes</taxon>
        <taxon>ecological metagenomes</taxon>
    </lineage>
</organism>